<dbReference type="Pfam" id="PF05800">
    <property type="entry name" value="GvpO"/>
    <property type="match status" value="1"/>
</dbReference>
<dbReference type="Proteomes" id="UP000183561">
    <property type="component" value="Unassembled WGS sequence"/>
</dbReference>
<name>A0A1H5CFU6_9NOCA</name>
<proteinExistence type="predicted"/>
<protein>
    <submittedName>
        <fullName evidence="1">Gas vesicle synthesis protein GvpO</fullName>
    </submittedName>
</protein>
<dbReference type="RefSeq" id="WP_072943466.1">
    <property type="nucleotide sequence ID" value="NZ_CP070609.1"/>
</dbReference>
<evidence type="ECO:0000313" key="2">
    <source>
        <dbReference type="Proteomes" id="UP000183561"/>
    </source>
</evidence>
<accession>A0A1H5CFU6</accession>
<dbReference type="OrthoDB" id="163447at2"/>
<keyword evidence="2" id="KW-1185">Reference proteome</keyword>
<dbReference type="InterPro" id="IPR008634">
    <property type="entry name" value="Gas-vesicle_GvpO"/>
</dbReference>
<sequence>MAEEEPPPLPAPEIAEIATRDIAQLTGKKPLGATSVMPTDDGWTVEVEVVEDRRIPSSTDMLALYEVVVDLDGELLSYRRTRRYIRGVGDSGSTQS</sequence>
<dbReference type="AlphaFoldDB" id="A0A1H5CFU6"/>
<reference evidence="2" key="1">
    <citation type="submission" date="2016-10" db="EMBL/GenBank/DDBJ databases">
        <authorList>
            <person name="Varghese N."/>
            <person name="Submissions S."/>
        </authorList>
    </citation>
    <scope>NUCLEOTIDE SEQUENCE [LARGE SCALE GENOMIC DNA]</scope>
    <source>
        <strain evidence="2">DSM 44498</strain>
    </source>
</reference>
<organism evidence="1 2">
    <name type="scientific">Rhodococcus koreensis</name>
    <dbReference type="NCBI Taxonomy" id="99653"/>
    <lineage>
        <taxon>Bacteria</taxon>
        <taxon>Bacillati</taxon>
        <taxon>Actinomycetota</taxon>
        <taxon>Actinomycetes</taxon>
        <taxon>Mycobacteriales</taxon>
        <taxon>Nocardiaceae</taxon>
        <taxon>Rhodococcus</taxon>
    </lineage>
</organism>
<gene>
    <name evidence="1" type="ORF">SAMN04490239_9158</name>
</gene>
<dbReference type="GO" id="GO:0031412">
    <property type="term" value="P:gas vesicle organization"/>
    <property type="evidence" value="ECO:0007669"/>
    <property type="project" value="InterPro"/>
</dbReference>
<evidence type="ECO:0000313" key="1">
    <source>
        <dbReference type="EMBL" id="SED65338.1"/>
    </source>
</evidence>
<dbReference type="EMBL" id="FNSV01000005">
    <property type="protein sequence ID" value="SED65338.1"/>
    <property type="molecule type" value="Genomic_DNA"/>
</dbReference>